<accession>A0A839F5W4</accession>
<feature type="chain" id="PRO_5032524114" evidence="1">
    <location>
        <begin position="27"/>
        <end position="177"/>
    </location>
</feature>
<dbReference type="InterPro" id="IPR047589">
    <property type="entry name" value="DUF11_rpt"/>
</dbReference>
<proteinExistence type="predicted"/>
<feature type="domain" description="DUF11" evidence="2">
    <location>
        <begin position="38"/>
        <end position="137"/>
    </location>
</feature>
<evidence type="ECO:0000256" key="1">
    <source>
        <dbReference type="SAM" id="SignalP"/>
    </source>
</evidence>
<dbReference type="RefSeq" id="WP_182530630.1">
    <property type="nucleotide sequence ID" value="NZ_JACGXL010000002.1"/>
</dbReference>
<protein>
    <submittedName>
        <fullName evidence="3">Putative repeat protein (TIGR01451 family)</fullName>
    </submittedName>
</protein>
<reference evidence="3 4" key="1">
    <citation type="submission" date="2020-07" db="EMBL/GenBank/DDBJ databases">
        <title>Genomic Encyclopedia of Type Strains, Phase IV (KMG-V): Genome sequencing to study the core and pangenomes of soil and plant-associated prokaryotes.</title>
        <authorList>
            <person name="Whitman W."/>
        </authorList>
    </citation>
    <scope>NUCLEOTIDE SEQUENCE [LARGE SCALE GENOMIC DNA]</scope>
    <source>
        <strain evidence="3 4">RH2WT43</strain>
    </source>
</reference>
<dbReference type="Proteomes" id="UP000550401">
    <property type="component" value="Unassembled WGS sequence"/>
</dbReference>
<keyword evidence="1" id="KW-0732">Signal</keyword>
<comment type="caution">
    <text evidence="3">The sequence shown here is derived from an EMBL/GenBank/DDBJ whole genome shotgun (WGS) entry which is preliminary data.</text>
</comment>
<gene>
    <name evidence="3" type="ORF">FHW12_001785</name>
</gene>
<name>A0A839F5W4_9GAMM</name>
<feature type="signal peptide" evidence="1">
    <location>
        <begin position="1"/>
        <end position="26"/>
    </location>
</feature>
<dbReference type="InterPro" id="IPR001434">
    <property type="entry name" value="OmcB-like_DUF11"/>
</dbReference>
<dbReference type="AlphaFoldDB" id="A0A839F5W4"/>
<dbReference type="NCBIfam" id="TIGR01451">
    <property type="entry name" value="B_ant_repeat"/>
    <property type="match status" value="1"/>
</dbReference>
<sequence>MKAIFRVARVALAASTCASAATTAFAGQGALVLEANDNHAYARYGQTLAYVVTLTNNGTVTATDVAVAAVLSPAWDAPGASWTCYPGTDGATCTGSGSGPLDDVATLPPGARVTWVLELPVRIDATDVTATLDVTATGAALVADTNELVIFKEGFDVPYGDGTQGSSETADAWPQGD</sequence>
<keyword evidence="4" id="KW-1185">Reference proteome</keyword>
<evidence type="ECO:0000313" key="4">
    <source>
        <dbReference type="Proteomes" id="UP000550401"/>
    </source>
</evidence>
<dbReference type="Pfam" id="PF01345">
    <property type="entry name" value="DUF11"/>
    <property type="match status" value="1"/>
</dbReference>
<dbReference type="EMBL" id="JACGXL010000002">
    <property type="protein sequence ID" value="MBA8887571.1"/>
    <property type="molecule type" value="Genomic_DNA"/>
</dbReference>
<evidence type="ECO:0000259" key="2">
    <source>
        <dbReference type="Pfam" id="PF01345"/>
    </source>
</evidence>
<organism evidence="3 4">
    <name type="scientific">Dokdonella fugitiva</name>
    <dbReference type="NCBI Taxonomy" id="328517"/>
    <lineage>
        <taxon>Bacteria</taxon>
        <taxon>Pseudomonadati</taxon>
        <taxon>Pseudomonadota</taxon>
        <taxon>Gammaproteobacteria</taxon>
        <taxon>Lysobacterales</taxon>
        <taxon>Rhodanobacteraceae</taxon>
        <taxon>Dokdonella</taxon>
    </lineage>
</organism>
<evidence type="ECO:0000313" key="3">
    <source>
        <dbReference type="EMBL" id="MBA8887571.1"/>
    </source>
</evidence>